<sequence length="185" mass="20743">MSNLSDRLLKYIRQNPGKLRAAIKKKFYAEEPHPHPNTTAANLKALIGEGLVVEGFFVTDAWKKSKLKTYILITTDFRGKKVRGDWAVSAEGPEGVLTYQQILVRDIQKALRSGPYREHLFLESVEIVLGAEFDIIIVVMADDVYPIGDFVTGFLRTQRDVVNTKTITVWPSKSNPPAPAPDFQA</sequence>
<gene>
    <name evidence="1" type="ORF">PZE19_02790</name>
</gene>
<dbReference type="RefSeq" id="WP_277859067.1">
    <property type="nucleotide sequence ID" value="NZ_JARRAG010000001.1"/>
</dbReference>
<organism evidence="1 2">
    <name type="scientific">Paludisphaera mucosa</name>
    <dbReference type="NCBI Taxonomy" id="3030827"/>
    <lineage>
        <taxon>Bacteria</taxon>
        <taxon>Pseudomonadati</taxon>
        <taxon>Planctomycetota</taxon>
        <taxon>Planctomycetia</taxon>
        <taxon>Isosphaerales</taxon>
        <taxon>Isosphaeraceae</taxon>
        <taxon>Paludisphaera</taxon>
    </lineage>
</organism>
<evidence type="ECO:0000313" key="2">
    <source>
        <dbReference type="Proteomes" id="UP001216907"/>
    </source>
</evidence>
<dbReference type="EMBL" id="JARRAG010000001">
    <property type="protein sequence ID" value="MDG3002703.1"/>
    <property type="molecule type" value="Genomic_DNA"/>
</dbReference>
<protein>
    <submittedName>
        <fullName evidence="1">Uncharacterized protein</fullName>
    </submittedName>
</protein>
<comment type="caution">
    <text evidence="1">The sequence shown here is derived from an EMBL/GenBank/DDBJ whole genome shotgun (WGS) entry which is preliminary data.</text>
</comment>
<name>A0ABT6F550_9BACT</name>
<reference evidence="1 2" key="1">
    <citation type="submission" date="2023-03" db="EMBL/GenBank/DDBJ databases">
        <title>Paludisphaera mucosa sp. nov. a novel planctomycete from northern fen.</title>
        <authorList>
            <person name="Ivanova A."/>
        </authorList>
    </citation>
    <scope>NUCLEOTIDE SEQUENCE [LARGE SCALE GENOMIC DNA]</scope>
    <source>
        <strain evidence="1 2">Pla2</strain>
    </source>
</reference>
<dbReference type="Proteomes" id="UP001216907">
    <property type="component" value="Unassembled WGS sequence"/>
</dbReference>
<proteinExistence type="predicted"/>
<accession>A0ABT6F550</accession>
<keyword evidence="2" id="KW-1185">Reference proteome</keyword>
<evidence type="ECO:0000313" key="1">
    <source>
        <dbReference type="EMBL" id="MDG3002703.1"/>
    </source>
</evidence>